<dbReference type="OrthoDB" id="3260716at2759"/>
<dbReference type="Proteomes" id="UP000184546">
    <property type="component" value="Unassembled WGS sequence"/>
</dbReference>
<keyword evidence="3" id="KW-1185">Reference proteome</keyword>
<accession>A0A1L9X841</accession>
<gene>
    <name evidence="2" type="ORF">ASPACDRAFT_38164</name>
</gene>
<dbReference type="RefSeq" id="XP_020060941.1">
    <property type="nucleotide sequence ID" value="XM_020200407.1"/>
</dbReference>
<dbReference type="VEuPathDB" id="FungiDB:ASPACDRAFT_38164"/>
<evidence type="ECO:0000313" key="3">
    <source>
        <dbReference type="Proteomes" id="UP000184546"/>
    </source>
</evidence>
<dbReference type="EMBL" id="KV878970">
    <property type="protein sequence ID" value="OJK04602.1"/>
    <property type="molecule type" value="Genomic_DNA"/>
</dbReference>
<name>A0A1L9X841_ASPA1</name>
<evidence type="ECO:0000313" key="2">
    <source>
        <dbReference type="EMBL" id="OJK04602.1"/>
    </source>
</evidence>
<proteinExistence type="predicted"/>
<feature type="region of interest" description="Disordered" evidence="1">
    <location>
        <begin position="1"/>
        <end position="206"/>
    </location>
</feature>
<dbReference type="OMA" id="NPSDPIH"/>
<feature type="compositionally biased region" description="Polar residues" evidence="1">
    <location>
        <begin position="59"/>
        <end position="78"/>
    </location>
</feature>
<feature type="compositionally biased region" description="Basic and acidic residues" evidence="1">
    <location>
        <begin position="146"/>
        <end position="182"/>
    </location>
</feature>
<sequence>MSHFSNPDSVANPQQGEFKPSVKPTGPLEEGGHQPGRKVAPADFAPEFRAETYPAGTAPASNSYSANTTSEVGSQALNPNVERSHGKEPVKTSAADTLMGATSRDVHTGLGHPGSGQSSAELRHDGQPGRKRQTAGLEQVGAYADSKLERDIPGQRALDRDEAHLAGSRGDKGALAAEDRQPEPATTAAAEWKYEPGTKRDNTHKH</sequence>
<reference evidence="3" key="1">
    <citation type="journal article" date="2017" name="Genome Biol.">
        <title>Comparative genomics reveals high biological diversity and specific adaptations in the industrially and medically important fungal genus Aspergillus.</title>
        <authorList>
            <person name="de Vries R.P."/>
            <person name="Riley R."/>
            <person name="Wiebenga A."/>
            <person name="Aguilar-Osorio G."/>
            <person name="Amillis S."/>
            <person name="Uchima C.A."/>
            <person name="Anderluh G."/>
            <person name="Asadollahi M."/>
            <person name="Askin M."/>
            <person name="Barry K."/>
            <person name="Battaglia E."/>
            <person name="Bayram O."/>
            <person name="Benocci T."/>
            <person name="Braus-Stromeyer S.A."/>
            <person name="Caldana C."/>
            <person name="Canovas D."/>
            <person name="Cerqueira G.C."/>
            <person name="Chen F."/>
            <person name="Chen W."/>
            <person name="Choi C."/>
            <person name="Clum A."/>
            <person name="Dos Santos R.A."/>
            <person name="Damasio A.R."/>
            <person name="Diallinas G."/>
            <person name="Emri T."/>
            <person name="Fekete E."/>
            <person name="Flipphi M."/>
            <person name="Freyberg S."/>
            <person name="Gallo A."/>
            <person name="Gournas C."/>
            <person name="Habgood R."/>
            <person name="Hainaut M."/>
            <person name="Harispe M.L."/>
            <person name="Henrissat B."/>
            <person name="Hilden K.S."/>
            <person name="Hope R."/>
            <person name="Hossain A."/>
            <person name="Karabika E."/>
            <person name="Karaffa L."/>
            <person name="Karanyi Z."/>
            <person name="Krasevec N."/>
            <person name="Kuo A."/>
            <person name="Kusch H."/>
            <person name="LaButti K."/>
            <person name="Lagendijk E.L."/>
            <person name="Lapidus A."/>
            <person name="Levasseur A."/>
            <person name="Lindquist E."/>
            <person name="Lipzen A."/>
            <person name="Logrieco A.F."/>
            <person name="MacCabe A."/>
            <person name="Maekelae M.R."/>
            <person name="Malavazi I."/>
            <person name="Melin P."/>
            <person name="Meyer V."/>
            <person name="Mielnichuk N."/>
            <person name="Miskei M."/>
            <person name="Molnar A.P."/>
            <person name="Mule G."/>
            <person name="Ngan C.Y."/>
            <person name="Orejas M."/>
            <person name="Orosz E."/>
            <person name="Ouedraogo J.P."/>
            <person name="Overkamp K.M."/>
            <person name="Park H.-S."/>
            <person name="Perrone G."/>
            <person name="Piumi F."/>
            <person name="Punt P.J."/>
            <person name="Ram A.F."/>
            <person name="Ramon A."/>
            <person name="Rauscher S."/>
            <person name="Record E."/>
            <person name="Riano-Pachon D.M."/>
            <person name="Robert V."/>
            <person name="Roehrig J."/>
            <person name="Ruller R."/>
            <person name="Salamov A."/>
            <person name="Salih N.S."/>
            <person name="Samson R.A."/>
            <person name="Sandor E."/>
            <person name="Sanguinetti M."/>
            <person name="Schuetze T."/>
            <person name="Sepcic K."/>
            <person name="Shelest E."/>
            <person name="Sherlock G."/>
            <person name="Sophianopoulou V."/>
            <person name="Squina F.M."/>
            <person name="Sun H."/>
            <person name="Susca A."/>
            <person name="Todd R.B."/>
            <person name="Tsang A."/>
            <person name="Unkles S.E."/>
            <person name="van de Wiele N."/>
            <person name="van Rossen-Uffink D."/>
            <person name="Oliveira J.V."/>
            <person name="Vesth T.C."/>
            <person name="Visser J."/>
            <person name="Yu J.-H."/>
            <person name="Zhou M."/>
            <person name="Andersen M.R."/>
            <person name="Archer D.B."/>
            <person name="Baker S.E."/>
            <person name="Benoit I."/>
            <person name="Brakhage A.A."/>
            <person name="Braus G.H."/>
            <person name="Fischer R."/>
            <person name="Frisvad J.C."/>
            <person name="Goldman G.H."/>
            <person name="Houbraken J."/>
            <person name="Oakley B."/>
            <person name="Pocsi I."/>
            <person name="Scazzocchio C."/>
            <person name="Seiboth B."/>
            <person name="vanKuyk P.A."/>
            <person name="Wortman J."/>
            <person name="Dyer P.S."/>
            <person name="Grigoriev I.V."/>
        </authorList>
    </citation>
    <scope>NUCLEOTIDE SEQUENCE [LARGE SCALE GENOMIC DNA]</scope>
    <source>
        <strain evidence="3">ATCC 16872 / CBS 172.66 / WB 5094</strain>
    </source>
</reference>
<dbReference type="AlphaFoldDB" id="A0A1L9X841"/>
<organism evidence="2 3">
    <name type="scientific">Aspergillus aculeatus (strain ATCC 16872 / CBS 172.66 / WB 5094)</name>
    <dbReference type="NCBI Taxonomy" id="690307"/>
    <lineage>
        <taxon>Eukaryota</taxon>
        <taxon>Fungi</taxon>
        <taxon>Dikarya</taxon>
        <taxon>Ascomycota</taxon>
        <taxon>Pezizomycotina</taxon>
        <taxon>Eurotiomycetes</taxon>
        <taxon>Eurotiomycetidae</taxon>
        <taxon>Eurotiales</taxon>
        <taxon>Aspergillaceae</taxon>
        <taxon>Aspergillus</taxon>
        <taxon>Aspergillus subgen. Circumdati</taxon>
    </lineage>
</organism>
<evidence type="ECO:0000256" key="1">
    <source>
        <dbReference type="SAM" id="MobiDB-lite"/>
    </source>
</evidence>
<feature type="compositionally biased region" description="Polar residues" evidence="1">
    <location>
        <begin position="1"/>
        <end position="15"/>
    </location>
</feature>
<dbReference type="GeneID" id="30974221"/>
<protein>
    <submittedName>
        <fullName evidence="2">Uncharacterized protein</fullName>
    </submittedName>
</protein>
<feature type="compositionally biased region" description="Basic and acidic residues" evidence="1">
    <location>
        <begin position="192"/>
        <end position="206"/>
    </location>
</feature>